<organism evidence="1 2">
    <name type="scientific">Catellatospora chokoriensis</name>
    <dbReference type="NCBI Taxonomy" id="310353"/>
    <lineage>
        <taxon>Bacteria</taxon>
        <taxon>Bacillati</taxon>
        <taxon>Actinomycetota</taxon>
        <taxon>Actinomycetes</taxon>
        <taxon>Micromonosporales</taxon>
        <taxon>Micromonosporaceae</taxon>
        <taxon>Catellatospora</taxon>
    </lineage>
</organism>
<protein>
    <submittedName>
        <fullName evidence="1">Uncharacterized protein</fullName>
    </submittedName>
</protein>
<dbReference type="EMBL" id="BONG01000031">
    <property type="protein sequence ID" value="GIF91380.1"/>
    <property type="molecule type" value="Genomic_DNA"/>
</dbReference>
<dbReference type="SUPFAM" id="SSF57938">
    <property type="entry name" value="DnaJ/Hsp40 cysteine-rich domain"/>
    <property type="match status" value="1"/>
</dbReference>
<dbReference type="Proteomes" id="UP000619293">
    <property type="component" value="Unassembled WGS sequence"/>
</dbReference>
<gene>
    <name evidence="1" type="ORF">Cch02nite_48240</name>
</gene>
<dbReference type="AlphaFoldDB" id="A0A8J3K620"/>
<name>A0A8J3K620_9ACTN</name>
<evidence type="ECO:0000313" key="1">
    <source>
        <dbReference type="EMBL" id="GIF91380.1"/>
    </source>
</evidence>
<sequence length="82" mass="9109">MDPHTFAASALAATLAVVTVGYGLRCWLKPFRPCRRCQGTGTRPAAFTGRARDCRPCKGTGLRLRTGRRAANYLRRNIRSTR</sequence>
<accession>A0A8J3K620</accession>
<reference evidence="1 2" key="1">
    <citation type="submission" date="2021-01" db="EMBL/GenBank/DDBJ databases">
        <title>Whole genome shotgun sequence of Catellatospora chokoriensis NBRC 107358.</title>
        <authorList>
            <person name="Komaki H."/>
            <person name="Tamura T."/>
        </authorList>
    </citation>
    <scope>NUCLEOTIDE SEQUENCE [LARGE SCALE GENOMIC DNA]</scope>
    <source>
        <strain evidence="1 2">NBRC 107358</strain>
    </source>
</reference>
<comment type="caution">
    <text evidence="1">The sequence shown here is derived from an EMBL/GenBank/DDBJ whole genome shotgun (WGS) entry which is preliminary data.</text>
</comment>
<dbReference type="InterPro" id="IPR036410">
    <property type="entry name" value="HSP_DnaJ_Cys-rich_dom_sf"/>
</dbReference>
<proteinExistence type="predicted"/>
<evidence type="ECO:0000313" key="2">
    <source>
        <dbReference type="Proteomes" id="UP000619293"/>
    </source>
</evidence>
<keyword evidence="2" id="KW-1185">Reference proteome</keyword>
<dbReference type="RefSeq" id="WP_191837875.1">
    <property type="nucleotide sequence ID" value="NZ_BAAALB010000030.1"/>
</dbReference>
<dbReference type="Gene3D" id="6.20.20.10">
    <property type="match status" value="1"/>
</dbReference>